<dbReference type="EMBL" id="JH711584">
    <property type="protein sequence ID" value="EIW77337.1"/>
    <property type="molecule type" value="Genomic_DNA"/>
</dbReference>
<dbReference type="AlphaFoldDB" id="A0A5M3ME58"/>
<feature type="region of interest" description="Disordered" evidence="1">
    <location>
        <begin position="27"/>
        <end position="67"/>
    </location>
</feature>
<dbReference type="OrthoDB" id="5289249at2759"/>
<dbReference type="GeneID" id="19203786"/>
<evidence type="ECO:0000313" key="4">
    <source>
        <dbReference type="Proteomes" id="UP000053558"/>
    </source>
</evidence>
<gene>
    <name evidence="3" type="ORF">CONPUDRAFT_157588</name>
</gene>
<feature type="domain" description="DUF7330" evidence="2">
    <location>
        <begin position="75"/>
        <end position="295"/>
    </location>
</feature>
<reference evidence="4" key="1">
    <citation type="journal article" date="2012" name="Science">
        <title>The Paleozoic origin of enzymatic lignin decomposition reconstructed from 31 fungal genomes.</title>
        <authorList>
            <person name="Floudas D."/>
            <person name="Binder M."/>
            <person name="Riley R."/>
            <person name="Barry K."/>
            <person name="Blanchette R.A."/>
            <person name="Henrissat B."/>
            <person name="Martinez A.T."/>
            <person name="Otillar R."/>
            <person name="Spatafora J.W."/>
            <person name="Yadav J.S."/>
            <person name="Aerts A."/>
            <person name="Benoit I."/>
            <person name="Boyd A."/>
            <person name="Carlson A."/>
            <person name="Copeland A."/>
            <person name="Coutinho P.M."/>
            <person name="de Vries R.P."/>
            <person name="Ferreira P."/>
            <person name="Findley K."/>
            <person name="Foster B."/>
            <person name="Gaskell J."/>
            <person name="Glotzer D."/>
            <person name="Gorecki P."/>
            <person name="Heitman J."/>
            <person name="Hesse C."/>
            <person name="Hori C."/>
            <person name="Igarashi K."/>
            <person name="Jurgens J.A."/>
            <person name="Kallen N."/>
            <person name="Kersten P."/>
            <person name="Kohler A."/>
            <person name="Kuees U."/>
            <person name="Kumar T.K.A."/>
            <person name="Kuo A."/>
            <person name="LaButti K."/>
            <person name="Larrondo L.F."/>
            <person name="Lindquist E."/>
            <person name="Ling A."/>
            <person name="Lombard V."/>
            <person name="Lucas S."/>
            <person name="Lundell T."/>
            <person name="Martin R."/>
            <person name="McLaughlin D.J."/>
            <person name="Morgenstern I."/>
            <person name="Morin E."/>
            <person name="Murat C."/>
            <person name="Nagy L.G."/>
            <person name="Nolan M."/>
            <person name="Ohm R.A."/>
            <person name="Patyshakuliyeva A."/>
            <person name="Rokas A."/>
            <person name="Ruiz-Duenas F.J."/>
            <person name="Sabat G."/>
            <person name="Salamov A."/>
            <person name="Samejima M."/>
            <person name="Schmutz J."/>
            <person name="Slot J.C."/>
            <person name="St John F."/>
            <person name="Stenlid J."/>
            <person name="Sun H."/>
            <person name="Sun S."/>
            <person name="Syed K."/>
            <person name="Tsang A."/>
            <person name="Wiebenga A."/>
            <person name="Young D."/>
            <person name="Pisabarro A."/>
            <person name="Eastwood D.C."/>
            <person name="Martin F."/>
            <person name="Cullen D."/>
            <person name="Grigoriev I.V."/>
            <person name="Hibbett D.S."/>
        </authorList>
    </citation>
    <scope>NUCLEOTIDE SEQUENCE [LARGE SCALE GENOMIC DNA]</scope>
    <source>
        <strain evidence="4">RWD-64-598 SS2</strain>
    </source>
</reference>
<dbReference type="OMA" id="THIVSHL"/>
<dbReference type="RefSeq" id="XP_007772725.1">
    <property type="nucleotide sequence ID" value="XM_007774535.1"/>
</dbReference>
<evidence type="ECO:0000256" key="1">
    <source>
        <dbReference type="SAM" id="MobiDB-lite"/>
    </source>
</evidence>
<dbReference type="Proteomes" id="UP000053558">
    <property type="component" value="Unassembled WGS sequence"/>
</dbReference>
<dbReference type="KEGG" id="cput:CONPUDRAFT_157588"/>
<keyword evidence="4" id="KW-1185">Reference proteome</keyword>
<dbReference type="InterPro" id="IPR055754">
    <property type="entry name" value="DUF7330"/>
</dbReference>
<comment type="caution">
    <text evidence="3">The sequence shown here is derived from an EMBL/GenBank/DDBJ whole genome shotgun (WGS) entry which is preliminary data.</text>
</comment>
<evidence type="ECO:0000313" key="3">
    <source>
        <dbReference type="EMBL" id="EIW77337.1"/>
    </source>
</evidence>
<evidence type="ECO:0000259" key="2">
    <source>
        <dbReference type="Pfam" id="PF24016"/>
    </source>
</evidence>
<proteinExistence type="predicted"/>
<sequence length="333" mass="35905">MRTHIVSHLDAKHLFPILATLSILQAPPSYGQSTSESIGLRSREDAPSFSADVPNRKDCSTTTASQPPRFSRATNFLYRSSEGGMLAGAFAIDPSMHIPAFLLPPLPPGREESERRNLRLVSRCGGVNVDVLLLAPGQESTNGQLPASTMASEQPAGRRAWLEVVSEYGDVSVNMNTEPDAGIYFLKVLASDGFVSVTLPRTFRGLVRLGTANGSASLGEALMGECTPLSDAASYHRWFVGGLSADSGTLLNNDASRNGDEGGKVREVRMTKGWQGNEVAVFVRNGRILVRYADEAALVLSRRPSAAANKSKGLWERIRQVVMKTRGELVFSA</sequence>
<protein>
    <recommendedName>
        <fullName evidence="2">DUF7330 domain-containing protein</fullName>
    </recommendedName>
</protein>
<accession>A0A5M3ME58</accession>
<organism evidence="3 4">
    <name type="scientific">Coniophora puteana (strain RWD-64-598)</name>
    <name type="common">Brown rot fungus</name>
    <dbReference type="NCBI Taxonomy" id="741705"/>
    <lineage>
        <taxon>Eukaryota</taxon>
        <taxon>Fungi</taxon>
        <taxon>Dikarya</taxon>
        <taxon>Basidiomycota</taxon>
        <taxon>Agaricomycotina</taxon>
        <taxon>Agaricomycetes</taxon>
        <taxon>Agaricomycetidae</taxon>
        <taxon>Boletales</taxon>
        <taxon>Coniophorineae</taxon>
        <taxon>Coniophoraceae</taxon>
        <taxon>Coniophora</taxon>
    </lineage>
</organism>
<name>A0A5M3ME58_CONPW</name>
<dbReference type="Pfam" id="PF24016">
    <property type="entry name" value="DUF7330"/>
    <property type="match status" value="1"/>
</dbReference>